<evidence type="ECO:0000256" key="2">
    <source>
        <dbReference type="ARBA" id="ARBA00022747"/>
    </source>
</evidence>
<dbReference type="GO" id="GO:0009307">
    <property type="term" value="P:DNA restriction-modification system"/>
    <property type="evidence" value="ECO:0007669"/>
    <property type="project" value="UniProtKB-KW"/>
</dbReference>
<comment type="similarity">
    <text evidence="1">Belongs to the N(4)/N(6)-methyltransferase family.</text>
</comment>
<evidence type="ECO:0000259" key="4">
    <source>
        <dbReference type="Pfam" id="PF12161"/>
    </source>
</evidence>
<dbReference type="AlphaFoldDB" id="A0A378N9B4"/>
<evidence type="ECO:0000256" key="1">
    <source>
        <dbReference type="ARBA" id="ARBA00006594"/>
    </source>
</evidence>
<dbReference type="Pfam" id="PF12161">
    <property type="entry name" value="HsdM_N"/>
    <property type="match status" value="1"/>
</dbReference>
<keyword evidence="2" id="KW-0680">Restriction system</keyword>
<evidence type="ECO:0000313" key="5">
    <source>
        <dbReference type="EMBL" id="STY64285.1"/>
    </source>
</evidence>
<feature type="region of interest" description="Disordered" evidence="3">
    <location>
        <begin position="1"/>
        <end position="38"/>
    </location>
</feature>
<keyword evidence="5" id="KW-0808">Transferase</keyword>
<dbReference type="GO" id="GO:0032259">
    <property type="term" value="P:methylation"/>
    <property type="evidence" value="ECO:0007669"/>
    <property type="project" value="UniProtKB-KW"/>
</dbReference>
<reference evidence="5 6" key="1">
    <citation type="submission" date="2018-06" db="EMBL/GenBank/DDBJ databases">
        <authorList>
            <consortium name="Pathogen Informatics"/>
            <person name="Doyle S."/>
        </authorList>
    </citation>
    <scope>NUCLEOTIDE SEQUENCE [LARGE SCALE GENOMIC DNA]</scope>
    <source>
        <strain evidence="5 6">NCTC10638</strain>
    </source>
</reference>
<organism evidence="5 6">
    <name type="scientific">Mannheimia haemolytica</name>
    <name type="common">Pasteurella haemolytica</name>
    <dbReference type="NCBI Taxonomy" id="75985"/>
    <lineage>
        <taxon>Bacteria</taxon>
        <taxon>Pseudomonadati</taxon>
        <taxon>Pseudomonadota</taxon>
        <taxon>Gammaproteobacteria</taxon>
        <taxon>Pasteurellales</taxon>
        <taxon>Pasteurellaceae</taxon>
        <taxon>Mannheimia</taxon>
    </lineage>
</organism>
<accession>A0A378N9B4</accession>
<dbReference type="Gene3D" id="1.20.1260.30">
    <property type="match status" value="1"/>
</dbReference>
<dbReference type="GO" id="GO:0008168">
    <property type="term" value="F:methyltransferase activity"/>
    <property type="evidence" value="ECO:0007669"/>
    <property type="project" value="UniProtKB-KW"/>
</dbReference>
<keyword evidence="5" id="KW-0489">Methyltransferase</keyword>
<name>A0A378N9B4_MANHA</name>
<dbReference type="InterPro" id="IPR022749">
    <property type="entry name" value="D12N6_MeTrfase_N"/>
</dbReference>
<feature type="domain" description="N6 adenine-specific DNA methyltransferase N-terminal" evidence="4">
    <location>
        <begin position="52"/>
        <end position="104"/>
    </location>
</feature>
<dbReference type="Proteomes" id="UP000254802">
    <property type="component" value="Unassembled WGS sequence"/>
</dbReference>
<dbReference type="InterPro" id="IPR029063">
    <property type="entry name" value="SAM-dependent_MTases_sf"/>
</dbReference>
<gene>
    <name evidence="5" type="ORF">NCTC10638_03461</name>
</gene>
<proteinExistence type="inferred from homology"/>
<evidence type="ECO:0000256" key="3">
    <source>
        <dbReference type="SAM" id="MobiDB-lite"/>
    </source>
</evidence>
<evidence type="ECO:0000313" key="6">
    <source>
        <dbReference type="Proteomes" id="UP000254802"/>
    </source>
</evidence>
<protein>
    <submittedName>
        <fullName evidence="5">Type I restriction-modification system methyltransferase subunit</fullName>
    </submittedName>
</protein>
<dbReference type="InterPro" id="IPR038333">
    <property type="entry name" value="T1MK-like_N_sf"/>
</dbReference>
<dbReference type="SUPFAM" id="SSF53335">
    <property type="entry name" value="S-adenosyl-L-methionine-dependent methyltransferases"/>
    <property type="match status" value="1"/>
</dbReference>
<sequence length="152" mass="16926">MPNSTAQHSTAQHSTAQHSTAQHSTAQHSTAQHSTAQRDLNADTSQAFLNELDQTLWTAADKLRKNLDAANYKHIVLGFIFLKYISDSFTDFQAKLKTQLTTPKANSILTLHYLTNKNLAKFLPKSWNREITTPLKTSFGCRSKPAGTTSNH</sequence>
<dbReference type="EMBL" id="UGPN01000002">
    <property type="protein sequence ID" value="STY64285.1"/>
    <property type="molecule type" value="Genomic_DNA"/>
</dbReference>